<evidence type="ECO:0000313" key="2">
    <source>
        <dbReference type="Proteomes" id="UP000229893"/>
    </source>
</evidence>
<comment type="caution">
    <text evidence="1">The sequence shown here is derived from an EMBL/GenBank/DDBJ whole genome shotgun (WGS) entry which is preliminary data.</text>
</comment>
<protein>
    <submittedName>
        <fullName evidence="1">Uncharacterized protein</fullName>
    </submittedName>
</protein>
<dbReference type="EMBL" id="PCWO01000003">
    <property type="protein sequence ID" value="PIR05212.1"/>
    <property type="molecule type" value="Genomic_DNA"/>
</dbReference>
<dbReference type="Proteomes" id="UP000229893">
    <property type="component" value="Unassembled WGS sequence"/>
</dbReference>
<dbReference type="AlphaFoldDB" id="A0A2H0N8J0"/>
<sequence length="66" mass="7892">MEEDKSRFSHLLNEMETHYNSIYINDNGDIENVSNELRFLIENIIPLDVRFKGIDATLHFLRRKLL</sequence>
<reference evidence="1 2" key="1">
    <citation type="submission" date="2017-09" db="EMBL/GenBank/DDBJ databases">
        <title>Depth-based differentiation of microbial function through sediment-hosted aquifers and enrichment of novel symbionts in the deep terrestrial subsurface.</title>
        <authorList>
            <person name="Probst A.J."/>
            <person name="Ladd B."/>
            <person name="Jarett J.K."/>
            <person name="Geller-Mcgrath D.E."/>
            <person name="Sieber C.M."/>
            <person name="Emerson J.B."/>
            <person name="Anantharaman K."/>
            <person name="Thomas B.C."/>
            <person name="Malmstrom R."/>
            <person name="Stieglmeier M."/>
            <person name="Klingl A."/>
            <person name="Woyke T."/>
            <person name="Ryan C.M."/>
            <person name="Banfield J.F."/>
        </authorList>
    </citation>
    <scope>NUCLEOTIDE SEQUENCE [LARGE SCALE GENOMIC DNA]</scope>
    <source>
        <strain evidence="1">CG11_big_fil_rev_8_21_14_0_20_35_14</strain>
    </source>
</reference>
<gene>
    <name evidence="1" type="ORF">COV57_00255</name>
</gene>
<name>A0A2H0N8J0_9BACT</name>
<evidence type="ECO:0000313" key="1">
    <source>
        <dbReference type="EMBL" id="PIR05212.1"/>
    </source>
</evidence>
<accession>A0A2H0N8J0</accession>
<organism evidence="1 2">
    <name type="scientific">Candidatus Liptonbacteria bacterium CG11_big_fil_rev_8_21_14_0_20_35_14</name>
    <dbReference type="NCBI Taxonomy" id="1974634"/>
    <lineage>
        <taxon>Bacteria</taxon>
        <taxon>Candidatus Liptoniibacteriota</taxon>
    </lineage>
</organism>
<proteinExistence type="predicted"/>